<dbReference type="Gene3D" id="3.40.630.30">
    <property type="match status" value="1"/>
</dbReference>
<evidence type="ECO:0000256" key="2">
    <source>
        <dbReference type="ARBA" id="ARBA00023315"/>
    </source>
</evidence>
<evidence type="ECO:0000259" key="3">
    <source>
        <dbReference type="PROSITE" id="PS51186"/>
    </source>
</evidence>
<dbReference type="Pfam" id="PF00583">
    <property type="entry name" value="Acetyltransf_1"/>
    <property type="match status" value="1"/>
</dbReference>
<accession>A0AAU7NUV3</accession>
<dbReference type="AlphaFoldDB" id="A0AAU7NUV3"/>
<proteinExistence type="predicted"/>
<protein>
    <submittedName>
        <fullName evidence="4">GNAT family N-acetyltransferase</fullName>
    </submittedName>
</protein>
<organism evidence="4 5">
    <name type="scientific">Methylomarinum roseum</name>
    <dbReference type="NCBI Taxonomy" id="3067653"/>
    <lineage>
        <taxon>Bacteria</taxon>
        <taxon>Pseudomonadati</taxon>
        <taxon>Pseudomonadota</taxon>
        <taxon>Gammaproteobacteria</taxon>
        <taxon>Methylococcales</taxon>
        <taxon>Methylococcaceae</taxon>
        <taxon>Methylomarinum</taxon>
    </lineage>
</organism>
<dbReference type="PANTHER" id="PTHR43800:SF1">
    <property type="entry name" value="PEPTIDYL-LYSINE N-ACETYLTRANSFERASE YJAB"/>
    <property type="match status" value="1"/>
</dbReference>
<dbReference type="RefSeq" id="WP_305906462.1">
    <property type="nucleotide sequence ID" value="NZ_CP157743.1"/>
</dbReference>
<dbReference type="KEGG" id="mech:Q9L42_001095"/>
<evidence type="ECO:0000313" key="4">
    <source>
        <dbReference type="EMBL" id="XBS20758.1"/>
    </source>
</evidence>
<dbReference type="PROSITE" id="PS51186">
    <property type="entry name" value="GNAT"/>
    <property type="match status" value="1"/>
</dbReference>
<name>A0AAU7NUV3_9GAMM</name>
<gene>
    <name evidence="4" type="ORF">Q9L42_001095</name>
</gene>
<keyword evidence="5" id="KW-1185">Reference proteome</keyword>
<keyword evidence="2" id="KW-0012">Acyltransferase</keyword>
<dbReference type="InterPro" id="IPR016181">
    <property type="entry name" value="Acyl_CoA_acyltransferase"/>
</dbReference>
<sequence length="159" mass="18178">MLKRLIAWFLFDQTLNIRMPVEEEKTRLLEIFNSARLSAGCFTEDPLDLAEFSRRINGEVVHVAEIGGQIAGFVSVWEAQAFIHHLYVCPRFQGQGLGKALLQMCERRYGRPLSLKCICANRRALGFYRRNGWISKGSGSGVDGAWERLWLKSTRDEVE</sequence>
<dbReference type="SUPFAM" id="SSF55729">
    <property type="entry name" value="Acyl-CoA N-acyltransferases (Nat)"/>
    <property type="match status" value="1"/>
</dbReference>
<dbReference type="GO" id="GO:0016747">
    <property type="term" value="F:acyltransferase activity, transferring groups other than amino-acyl groups"/>
    <property type="evidence" value="ECO:0007669"/>
    <property type="project" value="InterPro"/>
</dbReference>
<dbReference type="CDD" id="cd04301">
    <property type="entry name" value="NAT_SF"/>
    <property type="match status" value="1"/>
</dbReference>
<dbReference type="PANTHER" id="PTHR43800">
    <property type="entry name" value="PEPTIDYL-LYSINE N-ACETYLTRANSFERASE YJAB"/>
    <property type="match status" value="1"/>
</dbReference>
<evidence type="ECO:0000313" key="5">
    <source>
        <dbReference type="Proteomes" id="UP001225378"/>
    </source>
</evidence>
<evidence type="ECO:0000256" key="1">
    <source>
        <dbReference type="ARBA" id="ARBA00022679"/>
    </source>
</evidence>
<feature type="domain" description="N-acetyltransferase" evidence="3">
    <location>
        <begin position="15"/>
        <end position="156"/>
    </location>
</feature>
<dbReference type="Proteomes" id="UP001225378">
    <property type="component" value="Chromosome"/>
</dbReference>
<dbReference type="EMBL" id="CP157743">
    <property type="protein sequence ID" value="XBS20758.1"/>
    <property type="molecule type" value="Genomic_DNA"/>
</dbReference>
<dbReference type="InterPro" id="IPR000182">
    <property type="entry name" value="GNAT_dom"/>
</dbReference>
<reference evidence="4 5" key="1">
    <citation type="journal article" date="2024" name="Microbiology">
        <title>Methylomarinum rosea sp. nov., a novel halophilic methanotrophic bacterium from the hypersaline Lake Elton.</title>
        <authorList>
            <person name="Suleimanov R.Z."/>
            <person name="Oshkin I.Y."/>
            <person name="Danilova O.V."/>
            <person name="Suzina N.E."/>
            <person name="Dedysh S.N."/>
        </authorList>
    </citation>
    <scope>NUCLEOTIDE SEQUENCE [LARGE SCALE GENOMIC DNA]</scope>
    <source>
        <strain evidence="4 5">Ch1-1</strain>
    </source>
</reference>
<keyword evidence="1" id="KW-0808">Transferase</keyword>